<reference evidence="6" key="2">
    <citation type="submission" date="2025-09" db="UniProtKB">
        <authorList>
            <consortium name="Ensembl"/>
        </authorList>
    </citation>
    <scope>IDENTIFICATION</scope>
</reference>
<dbReference type="Ensembl" id="ENSHCOT00000027499.1">
    <property type="protein sequence ID" value="ENSHCOP00000026347.1"/>
    <property type="gene ID" value="ENSHCOG00000017207.1"/>
</dbReference>
<evidence type="ECO:0000256" key="3">
    <source>
        <dbReference type="ARBA" id="ARBA00022729"/>
    </source>
</evidence>
<evidence type="ECO:0000256" key="4">
    <source>
        <dbReference type="ARBA" id="ARBA00023180"/>
    </source>
</evidence>
<keyword evidence="4" id="KW-0325">Glycoprotein</keyword>
<sequence>MLNQHPRSFIMILLACTVVVACLLSGTTCDTRMIVFVCSVALLCLLPGSRSAPLTCDELVRPLVGMAPGHAEGSWAVLAASMTNMADEVLLRQRDRNVVSIEAMGMGMVGTFYSTPCPDCLVFTFKVEGLDSTDLYLVSKRRELEQSEKENFAAQAKCLGLREPVWMDPTKALCEKKPAAEVTVYGPDFMLPE</sequence>
<dbReference type="Gene3D" id="2.40.128.20">
    <property type="match status" value="1"/>
</dbReference>
<dbReference type="PANTHER" id="PTHR11967">
    <property type="entry name" value="ALPHA-1-ACID GLYCOPROTEIN"/>
    <property type="match status" value="1"/>
</dbReference>
<dbReference type="Proteomes" id="UP000264820">
    <property type="component" value="Unplaced"/>
</dbReference>
<dbReference type="PROSITE" id="PS51257">
    <property type="entry name" value="PROKAR_LIPOPROTEIN"/>
    <property type="match status" value="1"/>
</dbReference>
<evidence type="ECO:0000256" key="5">
    <source>
        <dbReference type="SAM" id="SignalP"/>
    </source>
</evidence>
<dbReference type="AlphaFoldDB" id="A0A3Q2Z434"/>
<evidence type="ECO:0008006" key="8">
    <source>
        <dbReference type="Google" id="ProtNLM"/>
    </source>
</evidence>
<feature type="signal peptide" evidence="5">
    <location>
        <begin position="1"/>
        <end position="21"/>
    </location>
</feature>
<evidence type="ECO:0000313" key="6">
    <source>
        <dbReference type="Ensembl" id="ENSHCOP00000026347.1"/>
    </source>
</evidence>
<dbReference type="GO" id="GO:0005576">
    <property type="term" value="C:extracellular region"/>
    <property type="evidence" value="ECO:0007669"/>
    <property type="project" value="UniProtKB-SubCell"/>
</dbReference>
<accession>A0A3Q2Z434</accession>
<evidence type="ECO:0000256" key="2">
    <source>
        <dbReference type="ARBA" id="ARBA00022525"/>
    </source>
</evidence>
<evidence type="ECO:0000313" key="7">
    <source>
        <dbReference type="Proteomes" id="UP000264820"/>
    </source>
</evidence>
<dbReference type="InterPro" id="IPR012674">
    <property type="entry name" value="Calycin"/>
</dbReference>
<keyword evidence="7" id="KW-1185">Reference proteome</keyword>
<dbReference type="OMA" id="AQTECLK"/>
<dbReference type="PANTHER" id="PTHR11967:SF2">
    <property type="entry name" value="ALPHA-1-ACID GLYCOPROTEIN 1"/>
    <property type="match status" value="1"/>
</dbReference>
<organism evidence="6 7">
    <name type="scientific">Hippocampus comes</name>
    <name type="common">Tiger tail seahorse</name>
    <dbReference type="NCBI Taxonomy" id="109280"/>
    <lineage>
        <taxon>Eukaryota</taxon>
        <taxon>Metazoa</taxon>
        <taxon>Chordata</taxon>
        <taxon>Craniata</taxon>
        <taxon>Vertebrata</taxon>
        <taxon>Euteleostomi</taxon>
        <taxon>Actinopterygii</taxon>
        <taxon>Neopterygii</taxon>
        <taxon>Teleostei</taxon>
        <taxon>Neoteleostei</taxon>
        <taxon>Acanthomorphata</taxon>
        <taxon>Syngnathiaria</taxon>
        <taxon>Syngnathiformes</taxon>
        <taxon>Syngnathoidei</taxon>
        <taxon>Syngnathidae</taxon>
        <taxon>Hippocampus</taxon>
    </lineage>
</organism>
<keyword evidence="3 5" id="KW-0732">Signal</keyword>
<proteinExistence type="predicted"/>
<evidence type="ECO:0000256" key="1">
    <source>
        <dbReference type="ARBA" id="ARBA00004613"/>
    </source>
</evidence>
<feature type="chain" id="PRO_5018580816" description="Apolipoprotein M" evidence="5">
    <location>
        <begin position="22"/>
        <end position="193"/>
    </location>
</feature>
<keyword evidence="2" id="KW-0964">Secreted</keyword>
<protein>
    <recommendedName>
        <fullName evidence="8">Apolipoprotein M</fullName>
    </recommendedName>
</protein>
<reference evidence="6" key="1">
    <citation type="submission" date="2025-08" db="UniProtKB">
        <authorList>
            <consortium name="Ensembl"/>
        </authorList>
    </citation>
    <scope>IDENTIFICATION</scope>
</reference>
<comment type="subcellular location">
    <subcellularLocation>
        <location evidence="1">Secreted</location>
    </subcellularLocation>
</comment>
<dbReference type="GeneTree" id="ENSGT00940000178623"/>
<name>A0A3Q2Z434_HIPCM</name>